<dbReference type="EMBL" id="CP002580">
    <property type="protein sequence ID" value="AJK46865.1"/>
    <property type="molecule type" value="Genomic_DNA"/>
</dbReference>
<feature type="signal peptide" evidence="4">
    <location>
        <begin position="1"/>
        <end position="27"/>
    </location>
</feature>
<dbReference type="Proteomes" id="UP000031838">
    <property type="component" value="Chromosome 1"/>
</dbReference>
<dbReference type="CDD" id="cd06309">
    <property type="entry name" value="PBP1_galactofuranose_YtfQ-like"/>
    <property type="match status" value="1"/>
</dbReference>
<dbReference type="Pfam" id="PF13407">
    <property type="entry name" value="Peripla_BP_4"/>
    <property type="match status" value="1"/>
</dbReference>
<dbReference type="HOGENOM" id="CLU_037628_3_2_4"/>
<dbReference type="PANTHER" id="PTHR46847">
    <property type="entry name" value="D-ALLOSE-BINDING PERIPLASMIC PROTEIN-RELATED"/>
    <property type="match status" value="1"/>
</dbReference>
<dbReference type="KEGG" id="bpla:bpln_1g22730"/>
<keyword evidence="3 4" id="KW-0732">Signal</keyword>
<comment type="similarity">
    <text evidence="2">Belongs to the bacterial solute-binding protein 2 family.</text>
</comment>
<accession>A0A0B6S0P6</accession>
<evidence type="ECO:0000313" key="7">
    <source>
        <dbReference type="Proteomes" id="UP000031838"/>
    </source>
</evidence>
<dbReference type="Gene3D" id="3.40.50.2300">
    <property type="match status" value="2"/>
</dbReference>
<keyword evidence="7" id="KW-1185">Reference proteome</keyword>
<sequence length="343" mass="35968">MSTASLNRNLATLALCLAGAWSTAALAQDTAAQKVGNASSEACTNPKPGGVKLADLVVGFSQSENEQNPFRATETASVRAAAKAAGVKRLLYTNANNNPAKQVSDIESMINQGAQALIVAPNNSTGLQPAFAQARARGIPVVTIDRQTAGTFCEDFITFLGSDFFDQGKRAAKALADATGGKAVIAEIQGGYGNTVESQRTDGFAEGLKAYPNMKIAAAQTANWSTTEAQKVMEQILLSHPDVNAVYTHADVMTLGAITALRQAGKLKGVTIVSIDGTKDVVRDISAGVVAADVETNPRFGPLAMQSLSDWFAGKPVPQKQIMKDALYDKRNAKQSLDAGSVY</sequence>
<comment type="subcellular location">
    <subcellularLocation>
        <location evidence="1">Cell envelope</location>
    </subcellularLocation>
</comment>
<proteinExistence type="inferred from homology"/>
<dbReference type="InterPro" id="IPR025997">
    <property type="entry name" value="SBP_2_dom"/>
</dbReference>
<reference evidence="6 7" key="2">
    <citation type="journal article" date="2016" name="Appl. Microbiol. Biotechnol.">
        <title>Mutations improving production and secretion of extracellular lipase by Burkholderia glumae PG1.</title>
        <authorList>
            <person name="Knapp A."/>
            <person name="Voget S."/>
            <person name="Gao R."/>
            <person name="Zaburannyi N."/>
            <person name="Krysciak D."/>
            <person name="Breuer M."/>
            <person name="Hauer B."/>
            <person name="Streit W.R."/>
            <person name="Muller R."/>
            <person name="Daniel R."/>
            <person name="Jaeger K.E."/>
        </authorList>
    </citation>
    <scope>NUCLEOTIDE SEQUENCE [LARGE SCALE GENOMIC DNA]</scope>
    <source>
        <strain evidence="6 7">PG1</strain>
    </source>
</reference>
<feature type="domain" description="Periplasmic binding protein" evidence="5">
    <location>
        <begin position="65"/>
        <end position="299"/>
    </location>
</feature>
<name>A0A0B6S0P6_BURPL</name>
<evidence type="ECO:0000256" key="1">
    <source>
        <dbReference type="ARBA" id="ARBA00004196"/>
    </source>
</evidence>
<dbReference type="KEGG" id="bgp:BGL_1c23630"/>
<dbReference type="GO" id="GO:0030313">
    <property type="term" value="C:cell envelope"/>
    <property type="evidence" value="ECO:0007669"/>
    <property type="project" value="UniProtKB-SubCell"/>
</dbReference>
<evidence type="ECO:0000256" key="3">
    <source>
        <dbReference type="ARBA" id="ARBA00022729"/>
    </source>
</evidence>
<reference evidence="7" key="1">
    <citation type="submission" date="2011-03" db="EMBL/GenBank/DDBJ databases">
        <authorList>
            <person name="Voget S."/>
            <person name="Streit W.R."/>
            <person name="Jaeger K.E."/>
            <person name="Daniel R."/>
        </authorList>
    </citation>
    <scope>NUCLEOTIDE SEQUENCE [LARGE SCALE GENOMIC DNA]</scope>
    <source>
        <strain evidence="7">PG1</strain>
    </source>
</reference>
<dbReference type="RefSeq" id="WP_042625280.1">
    <property type="nucleotide sequence ID" value="NZ_BSTO01000002.1"/>
</dbReference>
<feature type="chain" id="PRO_5002109401" evidence="4">
    <location>
        <begin position="28"/>
        <end position="343"/>
    </location>
</feature>
<dbReference type="GO" id="GO:0030246">
    <property type="term" value="F:carbohydrate binding"/>
    <property type="evidence" value="ECO:0007669"/>
    <property type="project" value="UniProtKB-ARBA"/>
</dbReference>
<evidence type="ECO:0000313" key="6">
    <source>
        <dbReference type="EMBL" id="AJK46865.1"/>
    </source>
</evidence>
<protein>
    <submittedName>
        <fullName evidence="6">ABC sugar transporter, periplasmic ligand binding protein</fullName>
    </submittedName>
</protein>
<dbReference type="AlphaFoldDB" id="A0A0B6S0P6"/>
<dbReference type="SUPFAM" id="SSF53822">
    <property type="entry name" value="Periplasmic binding protein-like I"/>
    <property type="match status" value="1"/>
</dbReference>
<dbReference type="PANTHER" id="PTHR46847:SF3">
    <property type="entry name" value="GALACTOFURANOSE-BINDING PROTEIN YTFQ"/>
    <property type="match status" value="1"/>
</dbReference>
<organism evidence="6 7">
    <name type="scientific">Burkholderia plantarii</name>
    <dbReference type="NCBI Taxonomy" id="41899"/>
    <lineage>
        <taxon>Bacteria</taxon>
        <taxon>Pseudomonadati</taxon>
        <taxon>Pseudomonadota</taxon>
        <taxon>Betaproteobacteria</taxon>
        <taxon>Burkholderiales</taxon>
        <taxon>Burkholderiaceae</taxon>
        <taxon>Burkholderia</taxon>
    </lineage>
</organism>
<gene>
    <name evidence="6" type="ORF">BGL_1c23630</name>
</gene>
<keyword evidence="6" id="KW-0813">Transport</keyword>
<dbReference type="InterPro" id="IPR028082">
    <property type="entry name" value="Peripla_BP_I"/>
</dbReference>
<evidence type="ECO:0000259" key="5">
    <source>
        <dbReference type="Pfam" id="PF13407"/>
    </source>
</evidence>
<evidence type="ECO:0000256" key="2">
    <source>
        <dbReference type="ARBA" id="ARBA00007639"/>
    </source>
</evidence>
<keyword evidence="6" id="KW-0762">Sugar transport</keyword>
<evidence type="ECO:0000256" key="4">
    <source>
        <dbReference type="SAM" id="SignalP"/>
    </source>
</evidence>